<dbReference type="InterPro" id="IPR032710">
    <property type="entry name" value="NTF2-like_dom_sf"/>
</dbReference>
<dbReference type="Gene3D" id="3.10.450.50">
    <property type="match status" value="1"/>
</dbReference>
<dbReference type="AlphaFoldDB" id="A0A918XNQ9"/>
<dbReference type="EMBL" id="BMZS01000002">
    <property type="protein sequence ID" value="GHD42728.1"/>
    <property type="molecule type" value="Genomic_DNA"/>
</dbReference>
<protein>
    <recommendedName>
        <fullName evidence="3">SnoaL-like domain-containing protein</fullName>
    </recommendedName>
</protein>
<sequence>MLATMISDPTDPVRALWERMNARDWAGIQRLLDGGFQAVWPQTGERIPSPAAYVGLNRTYPGVWRCTVLAVDATAEGAVARVRICDGDTALYAVGFYRVMGGRILAAEEYFGDAGPPPHDRSDWTEPLPAPR</sequence>
<dbReference type="RefSeq" id="WP_189987650.1">
    <property type="nucleotide sequence ID" value="NZ_BMZS01000002.1"/>
</dbReference>
<proteinExistence type="predicted"/>
<evidence type="ECO:0000313" key="1">
    <source>
        <dbReference type="EMBL" id="GHD42728.1"/>
    </source>
</evidence>
<accession>A0A918XNQ9</accession>
<comment type="caution">
    <text evidence="1">The sequence shown here is derived from an EMBL/GenBank/DDBJ whole genome shotgun (WGS) entry which is preliminary data.</text>
</comment>
<dbReference type="SUPFAM" id="SSF54427">
    <property type="entry name" value="NTF2-like"/>
    <property type="match status" value="1"/>
</dbReference>
<organism evidence="1 2">
    <name type="scientific">Thalassobaculum fulvum</name>
    <dbReference type="NCBI Taxonomy" id="1633335"/>
    <lineage>
        <taxon>Bacteria</taxon>
        <taxon>Pseudomonadati</taxon>
        <taxon>Pseudomonadota</taxon>
        <taxon>Alphaproteobacteria</taxon>
        <taxon>Rhodospirillales</taxon>
        <taxon>Thalassobaculaceae</taxon>
        <taxon>Thalassobaculum</taxon>
    </lineage>
</organism>
<reference evidence="1" key="1">
    <citation type="journal article" date="2014" name="Int. J. Syst. Evol. Microbiol.">
        <title>Complete genome sequence of Corynebacterium casei LMG S-19264T (=DSM 44701T), isolated from a smear-ripened cheese.</title>
        <authorList>
            <consortium name="US DOE Joint Genome Institute (JGI-PGF)"/>
            <person name="Walter F."/>
            <person name="Albersmeier A."/>
            <person name="Kalinowski J."/>
            <person name="Ruckert C."/>
        </authorList>
    </citation>
    <scope>NUCLEOTIDE SEQUENCE</scope>
    <source>
        <strain evidence="1">KCTC 42651</strain>
    </source>
</reference>
<dbReference type="Proteomes" id="UP000630353">
    <property type="component" value="Unassembled WGS sequence"/>
</dbReference>
<reference evidence="1" key="2">
    <citation type="submission" date="2020-09" db="EMBL/GenBank/DDBJ databases">
        <authorList>
            <person name="Sun Q."/>
            <person name="Kim S."/>
        </authorList>
    </citation>
    <scope>NUCLEOTIDE SEQUENCE</scope>
    <source>
        <strain evidence="1">KCTC 42651</strain>
    </source>
</reference>
<keyword evidence="2" id="KW-1185">Reference proteome</keyword>
<evidence type="ECO:0000313" key="2">
    <source>
        <dbReference type="Proteomes" id="UP000630353"/>
    </source>
</evidence>
<name>A0A918XNQ9_9PROT</name>
<gene>
    <name evidence="1" type="ORF">GCM10017083_08060</name>
</gene>
<evidence type="ECO:0008006" key="3">
    <source>
        <dbReference type="Google" id="ProtNLM"/>
    </source>
</evidence>